<dbReference type="Proteomes" id="UP000554235">
    <property type="component" value="Unassembled WGS sequence"/>
</dbReference>
<comment type="similarity">
    <text evidence="1">Belongs to the amidase family.</text>
</comment>
<keyword evidence="2 6" id="KW-0378">Hydrolase</keyword>
<dbReference type="GO" id="GO:0016787">
    <property type="term" value="F:hydrolase activity"/>
    <property type="evidence" value="ECO:0007669"/>
    <property type="project" value="UniProtKB-KW"/>
</dbReference>
<evidence type="ECO:0000256" key="1">
    <source>
        <dbReference type="ARBA" id="ARBA00009199"/>
    </source>
</evidence>
<sequence length="545" mass="58618">MSTLQECIQPALAARNSSLEPSALLKPEDLASLPLNVLSIPRECKLLTQSELNWTENYDATDLLQMLAKGEVSAQALLMAFRKRATIAQQCTNCLTELIPQALAEAKARDEHLARTGQIVGHLHGLPVSVKEQISVSGLCTNAGFVAWVNNLSTQDANIVTSLKKLGAVVFARTNQPQSLMHVETSNNIYGATVHPMNRKLTAGGSTGGEAALMAMKGSPLGIGGDIGGSIRVPASLNGIYGFLPSPGRISGEGAVIPTPGCDSIVGTLGPFARSLRDVELFCHAYSSAQPWVEDISLVPSEILSPSIGRQLDPKVSLRVGILLDDGVVSPLPPVRRVMEKVRSRLKDSSNIELKAFTPWDHAKAWRIIASNYFEDAGADIRKICHEGGEPLEPLTEWILHECEISSSLVGATMQARKATRDAFRQTYAAHWRKAGVDVVVSPVNPSTALPLGTSKYWGYSSIWNLLSYPAIALPAASLVGEKNPAQELAADTYEPKNETEAHIYSHYSAATSEGMPVGIQVVAPRLHETLLMEASKTIEEALKV</sequence>
<evidence type="ECO:0000313" key="7">
    <source>
        <dbReference type="Proteomes" id="UP000554235"/>
    </source>
</evidence>
<keyword evidence="7" id="KW-1185">Reference proteome</keyword>
<feature type="domain" description="Amidase" evidence="5">
    <location>
        <begin position="77"/>
        <end position="532"/>
    </location>
</feature>
<feature type="active site" description="Charge relay system" evidence="3">
    <location>
        <position position="131"/>
    </location>
</feature>
<evidence type="ECO:0000256" key="3">
    <source>
        <dbReference type="PIRSR" id="PIRSR001221-1"/>
    </source>
</evidence>
<dbReference type="AlphaFoldDB" id="A0A8H4P0X3"/>
<evidence type="ECO:0000256" key="2">
    <source>
        <dbReference type="ARBA" id="ARBA00022801"/>
    </source>
</evidence>
<feature type="active site" description="Charge relay system" evidence="3">
    <location>
        <position position="206"/>
    </location>
</feature>
<dbReference type="PIRSF" id="PIRSF001221">
    <property type="entry name" value="Amidase_fungi"/>
    <property type="match status" value="1"/>
</dbReference>
<dbReference type="PANTHER" id="PTHR46072:SF4">
    <property type="entry name" value="AMIDASE C550.07-RELATED"/>
    <property type="match status" value="1"/>
</dbReference>
<evidence type="ECO:0000256" key="4">
    <source>
        <dbReference type="PIRSR" id="PIRSR001221-2"/>
    </source>
</evidence>
<evidence type="ECO:0000313" key="6">
    <source>
        <dbReference type="EMBL" id="KAF4458444.1"/>
    </source>
</evidence>
<dbReference type="SUPFAM" id="SSF75304">
    <property type="entry name" value="Amidase signature (AS) enzymes"/>
    <property type="match status" value="1"/>
</dbReference>
<protein>
    <submittedName>
        <fullName evidence="6">Fatty-acid amide hydrolase</fullName>
    </submittedName>
</protein>
<gene>
    <name evidence="6" type="ORF">FALBO_14825</name>
</gene>
<dbReference type="InterPro" id="IPR036928">
    <property type="entry name" value="AS_sf"/>
</dbReference>
<feature type="active site" description="Acyl-ester intermediate" evidence="3">
    <location>
        <position position="230"/>
    </location>
</feature>
<organism evidence="6 7">
    <name type="scientific">Fusarium albosuccineum</name>
    <dbReference type="NCBI Taxonomy" id="1237068"/>
    <lineage>
        <taxon>Eukaryota</taxon>
        <taxon>Fungi</taxon>
        <taxon>Dikarya</taxon>
        <taxon>Ascomycota</taxon>
        <taxon>Pezizomycotina</taxon>
        <taxon>Sordariomycetes</taxon>
        <taxon>Hypocreomycetidae</taxon>
        <taxon>Hypocreales</taxon>
        <taxon>Nectriaceae</taxon>
        <taxon>Fusarium</taxon>
        <taxon>Fusarium decemcellulare species complex</taxon>
    </lineage>
</organism>
<feature type="binding site" evidence="4">
    <location>
        <position position="206"/>
    </location>
    <ligand>
        <name>substrate</name>
    </ligand>
</feature>
<dbReference type="PANTHER" id="PTHR46072">
    <property type="entry name" value="AMIDASE-RELATED-RELATED"/>
    <property type="match status" value="1"/>
</dbReference>
<proteinExistence type="inferred from homology"/>
<dbReference type="EMBL" id="JAADYS010002454">
    <property type="protein sequence ID" value="KAF4458444.1"/>
    <property type="molecule type" value="Genomic_DNA"/>
</dbReference>
<name>A0A8H4P0X3_9HYPO</name>
<dbReference type="InterPro" id="IPR023631">
    <property type="entry name" value="Amidase_dom"/>
</dbReference>
<dbReference type="Gene3D" id="3.90.1300.10">
    <property type="entry name" value="Amidase signature (AS) domain"/>
    <property type="match status" value="1"/>
</dbReference>
<feature type="binding site" evidence="4">
    <location>
        <position position="180"/>
    </location>
    <ligand>
        <name>substrate</name>
    </ligand>
</feature>
<evidence type="ECO:0000259" key="5">
    <source>
        <dbReference type="Pfam" id="PF01425"/>
    </source>
</evidence>
<feature type="binding site" evidence="4">
    <location>
        <begin position="227"/>
        <end position="230"/>
    </location>
    <ligand>
        <name>substrate</name>
    </ligand>
</feature>
<dbReference type="OrthoDB" id="6428749at2759"/>
<accession>A0A8H4P0X3</accession>
<reference evidence="6 7" key="1">
    <citation type="submission" date="2020-01" db="EMBL/GenBank/DDBJ databases">
        <title>Identification and distribution of gene clusters putatively required for synthesis of sphingolipid metabolism inhibitors in phylogenetically diverse species of the filamentous fungus Fusarium.</title>
        <authorList>
            <person name="Kim H.-S."/>
            <person name="Busman M."/>
            <person name="Brown D.W."/>
            <person name="Divon H."/>
            <person name="Uhlig S."/>
            <person name="Proctor R.H."/>
        </authorList>
    </citation>
    <scope>NUCLEOTIDE SEQUENCE [LARGE SCALE GENOMIC DNA]</scope>
    <source>
        <strain evidence="6 7">NRRL 20459</strain>
    </source>
</reference>
<comment type="caution">
    <text evidence="6">The sequence shown here is derived from an EMBL/GenBank/DDBJ whole genome shotgun (WGS) entry which is preliminary data.</text>
</comment>
<dbReference type="Pfam" id="PF01425">
    <property type="entry name" value="Amidase"/>
    <property type="match status" value="1"/>
</dbReference>